<feature type="compositionally biased region" description="Basic residues" evidence="1">
    <location>
        <begin position="329"/>
        <end position="339"/>
    </location>
</feature>
<organism evidence="3 4">
    <name type="scientific">Gracilariopsis chorda</name>
    <dbReference type="NCBI Taxonomy" id="448386"/>
    <lineage>
        <taxon>Eukaryota</taxon>
        <taxon>Rhodophyta</taxon>
        <taxon>Florideophyceae</taxon>
        <taxon>Rhodymeniophycidae</taxon>
        <taxon>Gracilariales</taxon>
        <taxon>Gracilariaceae</taxon>
        <taxon>Gracilariopsis</taxon>
    </lineage>
</organism>
<feature type="compositionally biased region" description="Low complexity" evidence="1">
    <location>
        <begin position="13"/>
        <end position="23"/>
    </location>
</feature>
<feature type="domain" description="Putative restriction endonuclease" evidence="2">
    <location>
        <begin position="55"/>
        <end position="246"/>
    </location>
</feature>
<name>A0A2V3IEC3_9FLOR</name>
<gene>
    <name evidence="3" type="ORF">BWQ96_09854</name>
</gene>
<dbReference type="Proteomes" id="UP000247409">
    <property type="component" value="Unassembled WGS sequence"/>
</dbReference>
<dbReference type="GO" id="GO:0006281">
    <property type="term" value="P:DNA repair"/>
    <property type="evidence" value="ECO:0007669"/>
    <property type="project" value="UniProtKB-ARBA"/>
</dbReference>
<dbReference type="InterPro" id="IPR011335">
    <property type="entry name" value="Restrct_endonuc-II-like"/>
</dbReference>
<feature type="compositionally biased region" description="Basic and acidic residues" evidence="1">
    <location>
        <begin position="290"/>
        <end position="328"/>
    </location>
</feature>
<dbReference type="AlphaFoldDB" id="A0A2V3IEC3"/>
<dbReference type="InterPro" id="IPR008538">
    <property type="entry name" value="Uma2"/>
</dbReference>
<dbReference type="Gene3D" id="3.90.1570.10">
    <property type="entry name" value="tt1808, chain A"/>
    <property type="match status" value="1"/>
</dbReference>
<proteinExistence type="predicted"/>
<dbReference type="InterPro" id="IPR012296">
    <property type="entry name" value="Nuclease_put_TT1808"/>
</dbReference>
<dbReference type="CDD" id="cd06260">
    <property type="entry name" value="DUF820-like"/>
    <property type="match status" value="1"/>
</dbReference>
<feature type="compositionally biased region" description="Basic and acidic residues" evidence="1">
    <location>
        <begin position="122"/>
        <end position="132"/>
    </location>
</feature>
<dbReference type="Pfam" id="PF05685">
    <property type="entry name" value="Uma2"/>
    <property type="match status" value="1"/>
</dbReference>
<feature type="region of interest" description="Disordered" evidence="1">
    <location>
        <begin position="1"/>
        <end position="32"/>
    </location>
</feature>
<evidence type="ECO:0000259" key="2">
    <source>
        <dbReference type="Pfam" id="PF05685"/>
    </source>
</evidence>
<evidence type="ECO:0000313" key="4">
    <source>
        <dbReference type="Proteomes" id="UP000247409"/>
    </source>
</evidence>
<feature type="region of interest" description="Disordered" evidence="1">
    <location>
        <begin position="120"/>
        <end position="142"/>
    </location>
</feature>
<feature type="region of interest" description="Disordered" evidence="1">
    <location>
        <begin position="277"/>
        <end position="373"/>
    </location>
</feature>
<evidence type="ECO:0000256" key="1">
    <source>
        <dbReference type="SAM" id="MobiDB-lite"/>
    </source>
</evidence>
<sequence length="373" mass="42102">MDHSSAPSPPRSPSTITSSPTSTQLSASQNPAAAQLPHLPPLRLGSLHLNKCSFEDFLYLPTSIFGRYELEHGLLIARPMANTVHDRVIMMLLTIFSERFRGKNTTKRIFTAPVVVVHRKSSRTDQPQEQHSSDSSQSDPRIHLEPDVAIGVPLTAEQSARVSPRSQQVTFPVSNPPNLVVEVTSHNRERDLVEKKDYYAWARIVWYIIVDLDLPHRHTSTFHPCVHVGKLRNGSYKWRIYDPGQECQIPFFGKQYVDDLLNPIDAKLIAEKNVRKEKNTRAQLVQRASAAEDRASAAEDRTSAAEDRASAAEDRTSAAEDRASAAETRKRKHKERARKYKEWARSHGAVVSDSSSAQSSPERDRSRNRARRY</sequence>
<evidence type="ECO:0000313" key="3">
    <source>
        <dbReference type="EMBL" id="PXF40439.1"/>
    </source>
</evidence>
<dbReference type="SUPFAM" id="SSF52980">
    <property type="entry name" value="Restriction endonuclease-like"/>
    <property type="match status" value="1"/>
</dbReference>
<dbReference type="EMBL" id="NBIV01000295">
    <property type="protein sequence ID" value="PXF40439.1"/>
    <property type="molecule type" value="Genomic_DNA"/>
</dbReference>
<keyword evidence="4" id="KW-1185">Reference proteome</keyword>
<protein>
    <recommendedName>
        <fullName evidence="2">Putative restriction endonuclease domain-containing protein</fullName>
    </recommendedName>
</protein>
<dbReference type="STRING" id="448386.A0A2V3IEC3"/>
<reference evidence="3 4" key="1">
    <citation type="journal article" date="2018" name="Mol. Biol. Evol.">
        <title>Analysis of the draft genome of the red seaweed Gracilariopsis chorda provides insights into genome size evolution in Rhodophyta.</title>
        <authorList>
            <person name="Lee J."/>
            <person name="Yang E.C."/>
            <person name="Graf L."/>
            <person name="Yang J.H."/>
            <person name="Qiu H."/>
            <person name="Zel Zion U."/>
            <person name="Chan C.X."/>
            <person name="Stephens T.G."/>
            <person name="Weber A.P.M."/>
            <person name="Boo G.H."/>
            <person name="Boo S.M."/>
            <person name="Kim K.M."/>
            <person name="Shin Y."/>
            <person name="Jung M."/>
            <person name="Lee S.J."/>
            <person name="Yim H.S."/>
            <person name="Lee J.H."/>
            <person name="Bhattacharya D."/>
            <person name="Yoon H.S."/>
        </authorList>
    </citation>
    <scope>NUCLEOTIDE SEQUENCE [LARGE SCALE GENOMIC DNA]</scope>
    <source>
        <strain evidence="3 4">SKKU-2015</strain>
        <tissue evidence="3">Whole body</tissue>
    </source>
</reference>
<accession>A0A2V3IEC3</accession>
<feature type="compositionally biased region" description="Low complexity" evidence="1">
    <location>
        <begin position="349"/>
        <end position="360"/>
    </location>
</feature>
<comment type="caution">
    <text evidence="3">The sequence shown here is derived from an EMBL/GenBank/DDBJ whole genome shotgun (WGS) entry which is preliminary data.</text>
</comment>